<dbReference type="InterPro" id="IPR050558">
    <property type="entry name" value="PTS_Sugar-Specific_Components"/>
</dbReference>
<feature type="transmembrane region" description="Helical" evidence="12">
    <location>
        <begin position="161"/>
        <end position="179"/>
    </location>
</feature>
<feature type="active site" description="Phosphocysteine intermediate; for EIIB activity" evidence="11">
    <location>
        <position position="30"/>
    </location>
</feature>
<evidence type="ECO:0000256" key="4">
    <source>
        <dbReference type="ARBA" id="ARBA00022597"/>
    </source>
</evidence>
<feature type="transmembrane region" description="Helical" evidence="12">
    <location>
        <begin position="401"/>
        <end position="425"/>
    </location>
</feature>
<evidence type="ECO:0000256" key="6">
    <source>
        <dbReference type="ARBA" id="ARBA00022683"/>
    </source>
</evidence>
<dbReference type="PROSITE" id="PS01035">
    <property type="entry name" value="PTS_EIIB_TYPE_1_CYS"/>
    <property type="match status" value="1"/>
</dbReference>
<dbReference type="Proteomes" id="UP000051813">
    <property type="component" value="Unassembled WGS sequence"/>
</dbReference>
<proteinExistence type="predicted"/>
<sequence>MTKEEQYTATAKEILAEVGGTANISNVVHCMTRLRFNLKDESIPNDKKVANIKGVIGVNRAGGQYQVIIGQTVANVYDALTAAGGLAKNAAVDEDLDPELVKEKEPFSWKKLGSTILNKIAGSLTPLIPVLIAASMFKMFAAILGPTMLNVFAASSDTYKLLELVGNAGFYFFPIFIGYTASKQFKTNPVVSMFLGAILLDPNLVNIVKAGKAFSVYGIPMTLVDYGSTVVPILLAVWIMSYVEPFFKKIIPSALSTIFVPTLTIAVMLPLTLTILGPAGSFFGKYISDGILAFGKMGGIWAILGVALIGALWEILVMTGMHLIMIATMITIFAQAGHENFVDLGAIAASFAVAGMCLGAALRLKDKDEKALAWGYLLAGLIGGVTEPGLYGIAIRYKRPFIGMMIGGFLGGLYAGLTHVTAYVLVPVANFLALTGYVGGSTMNLVNGILSGVIAFVGAAVATYLIGVTKKDTAVDAADFKLVEA</sequence>
<evidence type="ECO:0000256" key="8">
    <source>
        <dbReference type="ARBA" id="ARBA00022777"/>
    </source>
</evidence>
<gene>
    <name evidence="15" type="ORF">FC84_GL000046</name>
</gene>
<keyword evidence="10 12" id="KW-0472">Membrane</keyword>
<dbReference type="InterPro" id="IPR018113">
    <property type="entry name" value="PTrfase_EIIB_Cys"/>
</dbReference>
<keyword evidence="3" id="KW-1003">Cell membrane</keyword>
<dbReference type="InterPro" id="IPR013013">
    <property type="entry name" value="PTS_EIIC_1"/>
</dbReference>
<keyword evidence="16" id="KW-1185">Reference proteome</keyword>
<comment type="caution">
    <text evidence="15">The sequence shown here is derived from an EMBL/GenBank/DDBJ whole genome shotgun (WGS) entry which is preliminary data.</text>
</comment>
<organism evidence="15 16">
    <name type="scientific">Lapidilactobacillus dextrinicus DSM 20335</name>
    <dbReference type="NCBI Taxonomy" id="1423738"/>
    <lineage>
        <taxon>Bacteria</taxon>
        <taxon>Bacillati</taxon>
        <taxon>Bacillota</taxon>
        <taxon>Bacilli</taxon>
        <taxon>Lactobacillales</taxon>
        <taxon>Lactobacillaceae</taxon>
        <taxon>Lapidilactobacillus</taxon>
    </lineage>
</organism>
<dbReference type="Pfam" id="PF02378">
    <property type="entry name" value="PTS_EIIC"/>
    <property type="match status" value="1"/>
</dbReference>
<keyword evidence="8" id="KW-0418">Kinase</keyword>
<feature type="domain" description="PTS EIIB type-1" evidence="13">
    <location>
        <begin position="8"/>
        <end position="90"/>
    </location>
</feature>
<dbReference type="GO" id="GO:0016301">
    <property type="term" value="F:kinase activity"/>
    <property type="evidence" value="ECO:0007669"/>
    <property type="project" value="UniProtKB-KW"/>
</dbReference>
<dbReference type="PATRIC" id="fig|1423738.3.peg.46"/>
<dbReference type="AlphaFoldDB" id="A0A0R2BH58"/>
<dbReference type="EMBL" id="AYYK01000008">
    <property type="protein sequence ID" value="KRM78893.1"/>
    <property type="molecule type" value="Genomic_DNA"/>
</dbReference>
<keyword evidence="2" id="KW-0813">Transport</keyword>
<dbReference type="GO" id="GO:0015771">
    <property type="term" value="P:trehalose transport"/>
    <property type="evidence" value="ECO:0007669"/>
    <property type="project" value="TreeGrafter"/>
</dbReference>
<feature type="transmembrane region" description="Helical" evidence="12">
    <location>
        <begin position="223"/>
        <end position="243"/>
    </location>
</feature>
<evidence type="ECO:0000256" key="2">
    <source>
        <dbReference type="ARBA" id="ARBA00022448"/>
    </source>
</evidence>
<keyword evidence="4" id="KW-0762">Sugar transport</keyword>
<dbReference type="SUPFAM" id="SSF55604">
    <property type="entry name" value="Glucose permease domain IIB"/>
    <property type="match status" value="1"/>
</dbReference>
<feature type="transmembrane region" description="Helical" evidence="12">
    <location>
        <begin position="374"/>
        <end position="394"/>
    </location>
</feature>
<evidence type="ECO:0000259" key="14">
    <source>
        <dbReference type="PROSITE" id="PS51103"/>
    </source>
</evidence>
<dbReference type="PANTHER" id="PTHR30175:SF1">
    <property type="entry name" value="PTS SYSTEM ARBUTIN-, CELLOBIOSE-, AND SALICIN-SPECIFIC EIIBC COMPONENT-RELATED"/>
    <property type="match status" value="1"/>
</dbReference>
<keyword evidence="9 12" id="KW-1133">Transmembrane helix</keyword>
<dbReference type="GO" id="GO:0090589">
    <property type="term" value="F:protein-phosphocysteine-trehalose phosphotransferase system transporter activity"/>
    <property type="evidence" value="ECO:0007669"/>
    <property type="project" value="TreeGrafter"/>
</dbReference>
<dbReference type="PROSITE" id="PS51098">
    <property type="entry name" value="PTS_EIIB_TYPE_1"/>
    <property type="match status" value="1"/>
</dbReference>
<feature type="transmembrane region" description="Helical" evidence="12">
    <location>
        <begin position="255"/>
        <end position="279"/>
    </location>
</feature>
<feature type="transmembrane region" description="Helical" evidence="12">
    <location>
        <begin position="127"/>
        <end position="149"/>
    </location>
</feature>
<keyword evidence="6" id="KW-0598">Phosphotransferase system</keyword>
<keyword evidence="7 12" id="KW-0812">Transmembrane</keyword>
<evidence type="ECO:0000259" key="13">
    <source>
        <dbReference type="PROSITE" id="PS51098"/>
    </source>
</evidence>
<evidence type="ECO:0000256" key="9">
    <source>
        <dbReference type="ARBA" id="ARBA00022989"/>
    </source>
</evidence>
<evidence type="ECO:0000256" key="5">
    <source>
        <dbReference type="ARBA" id="ARBA00022679"/>
    </source>
</evidence>
<evidence type="ECO:0000313" key="15">
    <source>
        <dbReference type="EMBL" id="KRM78893.1"/>
    </source>
</evidence>
<dbReference type="Pfam" id="PF00367">
    <property type="entry name" value="PTS_EIIB"/>
    <property type="match status" value="1"/>
</dbReference>
<comment type="subcellular location">
    <subcellularLocation>
        <location evidence="1">Cell membrane</location>
        <topology evidence="1">Multi-pass membrane protein</topology>
    </subcellularLocation>
</comment>
<dbReference type="GO" id="GO:0009401">
    <property type="term" value="P:phosphoenolpyruvate-dependent sugar phosphotransferase system"/>
    <property type="evidence" value="ECO:0007669"/>
    <property type="project" value="UniProtKB-KW"/>
</dbReference>
<dbReference type="InterPro" id="IPR001996">
    <property type="entry name" value="PTS_IIB_1"/>
</dbReference>
<dbReference type="GO" id="GO:0005886">
    <property type="term" value="C:plasma membrane"/>
    <property type="evidence" value="ECO:0007669"/>
    <property type="project" value="UniProtKB-SubCell"/>
</dbReference>
<evidence type="ECO:0000256" key="10">
    <source>
        <dbReference type="ARBA" id="ARBA00023136"/>
    </source>
</evidence>
<feature type="transmembrane region" description="Helical" evidence="12">
    <location>
        <begin position="191"/>
        <end position="211"/>
    </location>
</feature>
<dbReference type="InterPro" id="IPR003352">
    <property type="entry name" value="PTS_EIIC"/>
</dbReference>
<evidence type="ECO:0000256" key="7">
    <source>
        <dbReference type="ARBA" id="ARBA00022692"/>
    </source>
</evidence>
<dbReference type="STRING" id="1423738.FC84_GL000046"/>
<reference evidence="15 16" key="1">
    <citation type="journal article" date="2015" name="Genome Announc.">
        <title>Expanding the biotechnology potential of lactobacilli through comparative genomics of 213 strains and associated genera.</title>
        <authorList>
            <person name="Sun Z."/>
            <person name="Harris H.M."/>
            <person name="McCann A."/>
            <person name="Guo C."/>
            <person name="Argimon S."/>
            <person name="Zhang W."/>
            <person name="Yang X."/>
            <person name="Jeffery I.B."/>
            <person name="Cooney J.C."/>
            <person name="Kagawa T.F."/>
            <person name="Liu W."/>
            <person name="Song Y."/>
            <person name="Salvetti E."/>
            <person name="Wrobel A."/>
            <person name="Rasinkangas P."/>
            <person name="Parkhill J."/>
            <person name="Rea M.C."/>
            <person name="O'Sullivan O."/>
            <person name="Ritari J."/>
            <person name="Douillard F.P."/>
            <person name="Paul Ross R."/>
            <person name="Yang R."/>
            <person name="Briner A.E."/>
            <person name="Felis G.E."/>
            <person name="de Vos W.M."/>
            <person name="Barrangou R."/>
            <person name="Klaenhammer T.R."/>
            <person name="Caufield P.W."/>
            <person name="Cui Y."/>
            <person name="Zhang H."/>
            <person name="O'Toole P.W."/>
        </authorList>
    </citation>
    <scope>NUCLEOTIDE SEQUENCE [LARGE SCALE GENOMIC DNA]</scope>
    <source>
        <strain evidence="15 16">DSM 20335</strain>
    </source>
</reference>
<dbReference type="InterPro" id="IPR036878">
    <property type="entry name" value="Glu_permease_IIB"/>
</dbReference>
<dbReference type="CDD" id="cd00212">
    <property type="entry name" value="PTS_IIB_glc"/>
    <property type="match status" value="1"/>
</dbReference>
<evidence type="ECO:0000256" key="1">
    <source>
        <dbReference type="ARBA" id="ARBA00004651"/>
    </source>
</evidence>
<feature type="transmembrane region" description="Helical" evidence="12">
    <location>
        <begin position="445"/>
        <end position="466"/>
    </location>
</feature>
<dbReference type="RefSeq" id="WP_057756231.1">
    <property type="nucleotide sequence ID" value="NZ_AYYK01000008.1"/>
</dbReference>
<evidence type="ECO:0000256" key="11">
    <source>
        <dbReference type="PROSITE-ProRule" id="PRU00421"/>
    </source>
</evidence>
<dbReference type="OrthoDB" id="9769191at2"/>
<dbReference type="FunFam" id="3.30.1360.60:FF:000001">
    <property type="entry name" value="PTS system glucose-specific IIBC component PtsG"/>
    <property type="match status" value="1"/>
</dbReference>
<dbReference type="PANTHER" id="PTHR30175">
    <property type="entry name" value="PHOSPHOTRANSFERASE SYSTEM TRANSPORT PROTEIN"/>
    <property type="match status" value="1"/>
</dbReference>
<feature type="transmembrane region" description="Helical" evidence="12">
    <location>
        <begin position="341"/>
        <end position="362"/>
    </location>
</feature>
<dbReference type="GO" id="GO:0008982">
    <property type="term" value="F:protein-N(PI)-phosphohistidine-sugar phosphotransferase activity"/>
    <property type="evidence" value="ECO:0007669"/>
    <property type="project" value="InterPro"/>
</dbReference>
<accession>A0A0R2BH58</accession>
<name>A0A0R2BH58_9LACO</name>
<evidence type="ECO:0000313" key="16">
    <source>
        <dbReference type="Proteomes" id="UP000051813"/>
    </source>
</evidence>
<feature type="transmembrane region" description="Helical" evidence="12">
    <location>
        <begin position="291"/>
        <end position="309"/>
    </location>
</feature>
<evidence type="ECO:0000256" key="3">
    <source>
        <dbReference type="ARBA" id="ARBA00022475"/>
    </source>
</evidence>
<evidence type="ECO:0000256" key="12">
    <source>
        <dbReference type="SAM" id="Phobius"/>
    </source>
</evidence>
<feature type="domain" description="PTS EIIC type-1" evidence="14">
    <location>
        <begin position="118"/>
        <end position="482"/>
    </location>
</feature>
<dbReference type="Gene3D" id="3.30.1360.60">
    <property type="entry name" value="Glucose permease domain IIB"/>
    <property type="match status" value="1"/>
</dbReference>
<protein>
    <submittedName>
        <fullName evidence="15">Beta-glucosides PTS, EIIBC</fullName>
    </submittedName>
</protein>
<dbReference type="PROSITE" id="PS51103">
    <property type="entry name" value="PTS_EIIC_TYPE_1"/>
    <property type="match status" value="1"/>
</dbReference>
<keyword evidence="5" id="KW-0808">Transferase</keyword>